<dbReference type="OrthoDB" id="9815750at2"/>
<evidence type="ECO:0000256" key="3">
    <source>
        <dbReference type="ARBA" id="ARBA00022553"/>
    </source>
</evidence>
<evidence type="ECO:0000256" key="1">
    <source>
        <dbReference type="ARBA" id="ARBA00000085"/>
    </source>
</evidence>
<dbReference type="RefSeq" id="WP_130433171.1">
    <property type="nucleotide sequence ID" value="NZ_SHKP01000007.1"/>
</dbReference>
<evidence type="ECO:0000256" key="5">
    <source>
        <dbReference type="SAM" id="Phobius"/>
    </source>
</evidence>
<dbReference type="SUPFAM" id="SSF55785">
    <property type="entry name" value="PYP-like sensor domain (PAS domain)"/>
    <property type="match status" value="1"/>
</dbReference>
<keyword evidence="7" id="KW-0808">Transferase</keyword>
<evidence type="ECO:0000313" key="8">
    <source>
        <dbReference type="Proteomes" id="UP000293671"/>
    </source>
</evidence>
<evidence type="ECO:0000256" key="2">
    <source>
        <dbReference type="ARBA" id="ARBA00012438"/>
    </source>
</evidence>
<accession>A0A4Q7VGB4</accession>
<dbReference type="InterPro" id="IPR004358">
    <property type="entry name" value="Sig_transdc_His_kin-like_C"/>
</dbReference>
<reference evidence="7 8" key="1">
    <citation type="submission" date="2019-02" db="EMBL/GenBank/DDBJ databases">
        <title>Genomic Encyclopedia of Type Strains, Phase IV (KMG-IV): sequencing the most valuable type-strain genomes for metagenomic binning, comparative biology and taxonomic classification.</title>
        <authorList>
            <person name="Goeker M."/>
        </authorList>
    </citation>
    <scope>NUCLEOTIDE SEQUENCE [LARGE SCALE GENOMIC DNA]</scope>
    <source>
        <strain evidence="7 8">DSM 19570</strain>
    </source>
</reference>
<dbReference type="PANTHER" id="PTHR43065:SF52">
    <property type="entry name" value="SENSOR PROTEIN KINASE PILS"/>
    <property type="match status" value="1"/>
</dbReference>
<dbReference type="InterPro" id="IPR000014">
    <property type="entry name" value="PAS"/>
</dbReference>
<keyword evidence="3" id="KW-0597">Phosphoprotein</keyword>
<dbReference type="Gene3D" id="3.30.565.10">
    <property type="entry name" value="Histidine kinase-like ATPase, C-terminal domain"/>
    <property type="match status" value="1"/>
</dbReference>
<organism evidence="7 8">
    <name type="scientific">Rivibacter subsaxonicus</name>
    <dbReference type="NCBI Taxonomy" id="457575"/>
    <lineage>
        <taxon>Bacteria</taxon>
        <taxon>Pseudomonadati</taxon>
        <taxon>Pseudomonadota</taxon>
        <taxon>Betaproteobacteria</taxon>
        <taxon>Burkholderiales</taxon>
        <taxon>Rivibacter</taxon>
    </lineage>
</organism>
<name>A0A4Q7VGB4_9BURK</name>
<dbReference type="Gene3D" id="3.30.450.20">
    <property type="entry name" value="PAS domain"/>
    <property type="match status" value="1"/>
</dbReference>
<dbReference type="InterPro" id="IPR035965">
    <property type="entry name" value="PAS-like_dom_sf"/>
</dbReference>
<comment type="catalytic activity">
    <reaction evidence="1">
        <text>ATP + protein L-histidine = ADP + protein N-phospho-L-histidine.</text>
        <dbReference type="EC" id="2.7.13.3"/>
    </reaction>
</comment>
<dbReference type="SUPFAM" id="SSF55874">
    <property type="entry name" value="ATPase domain of HSP90 chaperone/DNA topoisomerase II/histidine kinase"/>
    <property type="match status" value="1"/>
</dbReference>
<dbReference type="Pfam" id="PF02518">
    <property type="entry name" value="HATPase_c"/>
    <property type="match status" value="1"/>
</dbReference>
<keyword evidence="7" id="KW-0418">Kinase</keyword>
<feature type="domain" description="Histidine kinase" evidence="6">
    <location>
        <begin position="385"/>
        <end position="604"/>
    </location>
</feature>
<dbReference type="PRINTS" id="PR00344">
    <property type="entry name" value="BCTRLSENSOR"/>
</dbReference>
<dbReference type="AlphaFoldDB" id="A0A4Q7VGB4"/>
<proteinExistence type="predicted"/>
<gene>
    <name evidence="7" type="ORF">EV670_2814</name>
</gene>
<dbReference type="GO" id="GO:0000155">
    <property type="term" value="F:phosphorelay sensor kinase activity"/>
    <property type="evidence" value="ECO:0007669"/>
    <property type="project" value="InterPro"/>
</dbReference>
<dbReference type="Pfam" id="PF13188">
    <property type="entry name" value="PAS_8"/>
    <property type="match status" value="1"/>
</dbReference>
<dbReference type="InterPro" id="IPR005467">
    <property type="entry name" value="His_kinase_dom"/>
</dbReference>
<dbReference type="InterPro" id="IPR036890">
    <property type="entry name" value="HATPase_C_sf"/>
</dbReference>
<dbReference type="EMBL" id="SHKP01000007">
    <property type="protein sequence ID" value="RZT95066.1"/>
    <property type="molecule type" value="Genomic_DNA"/>
</dbReference>
<feature type="region of interest" description="Disordered" evidence="4">
    <location>
        <begin position="16"/>
        <end position="36"/>
    </location>
</feature>
<dbReference type="Pfam" id="PF00512">
    <property type="entry name" value="HisKA"/>
    <property type="match status" value="1"/>
</dbReference>
<feature type="transmembrane region" description="Helical" evidence="5">
    <location>
        <begin position="98"/>
        <end position="120"/>
    </location>
</feature>
<dbReference type="Gene3D" id="1.10.287.130">
    <property type="match status" value="1"/>
</dbReference>
<dbReference type="CDD" id="cd00082">
    <property type="entry name" value="HisKA"/>
    <property type="match status" value="1"/>
</dbReference>
<keyword evidence="8" id="KW-1185">Reference proteome</keyword>
<dbReference type="PROSITE" id="PS50109">
    <property type="entry name" value="HIS_KIN"/>
    <property type="match status" value="1"/>
</dbReference>
<dbReference type="SMART" id="SM00387">
    <property type="entry name" value="HATPase_c"/>
    <property type="match status" value="1"/>
</dbReference>
<dbReference type="Pfam" id="PF25323">
    <property type="entry name" value="6TM_PilS"/>
    <property type="match status" value="1"/>
</dbReference>
<feature type="compositionally biased region" description="Basic and acidic residues" evidence="4">
    <location>
        <begin position="27"/>
        <end position="36"/>
    </location>
</feature>
<dbReference type="InterPro" id="IPR036097">
    <property type="entry name" value="HisK_dim/P_sf"/>
</dbReference>
<protein>
    <recommendedName>
        <fullName evidence="2">histidine kinase</fullName>
        <ecNumber evidence="2">2.7.13.3</ecNumber>
    </recommendedName>
</protein>
<keyword evidence="5" id="KW-0812">Transmembrane</keyword>
<evidence type="ECO:0000256" key="4">
    <source>
        <dbReference type="SAM" id="MobiDB-lite"/>
    </source>
</evidence>
<dbReference type="SUPFAM" id="SSF47384">
    <property type="entry name" value="Homodimeric domain of signal transducing histidine kinase"/>
    <property type="match status" value="1"/>
</dbReference>
<dbReference type="InterPro" id="IPR003594">
    <property type="entry name" value="HATPase_dom"/>
</dbReference>
<dbReference type="PANTHER" id="PTHR43065">
    <property type="entry name" value="SENSOR HISTIDINE KINASE"/>
    <property type="match status" value="1"/>
</dbReference>
<dbReference type="InterPro" id="IPR003661">
    <property type="entry name" value="HisK_dim/P_dom"/>
</dbReference>
<dbReference type="CDD" id="cd00075">
    <property type="entry name" value="HATPase"/>
    <property type="match status" value="1"/>
</dbReference>
<feature type="transmembrane region" description="Helical" evidence="5">
    <location>
        <begin position="74"/>
        <end position="92"/>
    </location>
</feature>
<sequence length="609" mass="65392">MNTSTSRAQGTESTWFGTIDGVTDDDGSSRLDRGEWRASDAPDSRFLSRQARRIAASGPSAFVRLYRVFINARALLGVVLLGAVLLISALAPSAQTSLVFLCAVYAGVALAVALFPRWLGAPVGNRLGRRQWLGTIGVDVAAFGLLHLLSADFGLNGAALLVMPVLMAGVLTPRVHALGLAAAVALLLLVQSLASLAAGEEPYLKLTQAGLAGAGLFLVTVLANELAGRLAREELTARGSLELARQQARLNRLVLEEMQEGVLVVDRRTRLRAANPAARALLGVSGPIGESSTLDAKAGWQPLAQAVGQAYAQRDWPADGRDITLTTPDGHPRHLHTRLRFTQGQAGGSELALEDYAVLFIEDLRTVQARVRQEKLAAMGRVSAGIAHEIRNPLTAIMQANALLAEDIELPAQRLLVRMVDDNAQRLKRIVDDVLEVAPGETSAPAPLDASAFVAAACSEWARTAQLQLGEGSPLRVDLPAEALGVEFDADHLRRVLVNLLDNALRHGTSQPGAVWVRLAGDGDGLVRLLVASDGAPIPPEVERHLFEPFFSSRSRGTGLGLYICRELCERYGASIEYQQRPGTSRHRNAFWVTMRRVTLPSPEPRLHA</sequence>
<comment type="caution">
    <text evidence="7">The sequence shown here is derived from an EMBL/GenBank/DDBJ whole genome shotgun (WGS) entry which is preliminary data.</text>
</comment>
<evidence type="ECO:0000259" key="6">
    <source>
        <dbReference type="PROSITE" id="PS50109"/>
    </source>
</evidence>
<dbReference type="EC" id="2.7.13.3" evidence="2"/>
<dbReference type="SMART" id="SM00388">
    <property type="entry name" value="HisKA"/>
    <property type="match status" value="1"/>
</dbReference>
<feature type="transmembrane region" description="Helical" evidence="5">
    <location>
        <begin position="203"/>
        <end position="223"/>
    </location>
</feature>
<dbReference type="Proteomes" id="UP000293671">
    <property type="component" value="Unassembled WGS sequence"/>
</dbReference>
<keyword evidence="5" id="KW-1133">Transmembrane helix</keyword>
<evidence type="ECO:0000313" key="7">
    <source>
        <dbReference type="EMBL" id="RZT95066.1"/>
    </source>
</evidence>
<keyword evidence="5" id="KW-0472">Membrane</keyword>
<feature type="transmembrane region" description="Helical" evidence="5">
    <location>
        <begin position="178"/>
        <end position="197"/>
    </location>
</feature>